<comment type="caution">
    <text evidence="2">The sequence shown here is derived from an EMBL/GenBank/DDBJ whole genome shotgun (WGS) entry which is preliminary data.</text>
</comment>
<dbReference type="InterPro" id="IPR014710">
    <property type="entry name" value="RmlC-like_jellyroll"/>
</dbReference>
<sequence length="221" mass="24891">MNKSVPPTPPPAAAPEPDAKLEKLNVTTGTILFRQGEEGDAAYILEKGKIVIYQQVESQRVELDSIKPGEIFGEMAVIDRSERMATAVAAMDSVITRIPEPLFARKLAATDKFVRALVSMFIKNIRSSHRIFVRRPRSFRDNVKLIRHFSFNIKRYANLMEDRVIAEEMLATLARLEKVVGELAEIGHRAKDKRHDHIIEDGEAGDMDLKAAISTEGRRQL</sequence>
<dbReference type="AlphaFoldDB" id="A0A178M7I6"/>
<dbReference type="Proteomes" id="UP000078428">
    <property type="component" value="Unassembled WGS sequence"/>
</dbReference>
<feature type="domain" description="Cyclic nucleotide-binding" evidence="1">
    <location>
        <begin position="21"/>
        <end position="124"/>
    </location>
</feature>
<dbReference type="Pfam" id="PF00027">
    <property type="entry name" value="cNMP_binding"/>
    <property type="match status" value="1"/>
</dbReference>
<dbReference type="GO" id="GO:0016301">
    <property type="term" value="F:kinase activity"/>
    <property type="evidence" value="ECO:0007669"/>
    <property type="project" value="UniProtKB-KW"/>
</dbReference>
<dbReference type="RefSeq" id="WP_068495540.1">
    <property type="nucleotide sequence ID" value="NZ_LWQT01000109.1"/>
</dbReference>
<keyword evidence="2" id="KW-0418">Kinase</keyword>
<proteinExistence type="predicted"/>
<dbReference type="PROSITE" id="PS50042">
    <property type="entry name" value="CNMP_BINDING_3"/>
    <property type="match status" value="1"/>
</dbReference>
<dbReference type="SUPFAM" id="SSF51206">
    <property type="entry name" value="cAMP-binding domain-like"/>
    <property type="match status" value="1"/>
</dbReference>
<dbReference type="InterPro" id="IPR050503">
    <property type="entry name" value="cAMP-dep_PK_reg_su-like"/>
</dbReference>
<accession>A0A178M7I6</accession>
<dbReference type="CDD" id="cd00038">
    <property type="entry name" value="CAP_ED"/>
    <property type="match status" value="1"/>
</dbReference>
<dbReference type="PANTHER" id="PTHR11635:SF152">
    <property type="entry name" value="CAMP-DEPENDENT PROTEIN KINASE TYPE I REGULATORY SUBUNIT-RELATED"/>
    <property type="match status" value="1"/>
</dbReference>
<dbReference type="EMBL" id="LWQT01000109">
    <property type="protein sequence ID" value="OAN44702.1"/>
    <property type="molecule type" value="Genomic_DNA"/>
</dbReference>
<dbReference type="PRINTS" id="PR00103">
    <property type="entry name" value="CAMPKINASE"/>
</dbReference>
<dbReference type="Gene3D" id="2.60.120.10">
    <property type="entry name" value="Jelly Rolls"/>
    <property type="match status" value="1"/>
</dbReference>
<evidence type="ECO:0000313" key="2">
    <source>
        <dbReference type="EMBL" id="OAN44702.1"/>
    </source>
</evidence>
<dbReference type="SMART" id="SM00100">
    <property type="entry name" value="cNMP"/>
    <property type="match status" value="1"/>
</dbReference>
<organism evidence="2 3">
    <name type="scientific">Paramagnetospirillum marisnigri</name>
    <dbReference type="NCBI Taxonomy" id="1285242"/>
    <lineage>
        <taxon>Bacteria</taxon>
        <taxon>Pseudomonadati</taxon>
        <taxon>Pseudomonadota</taxon>
        <taxon>Alphaproteobacteria</taxon>
        <taxon>Rhodospirillales</taxon>
        <taxon>Magnetospirillaceae</taxon>
        <taxon>Paramagnetospirillum</taxon>
    </lineage>
</organism>
<reference evidence="2 3" key="1">
    <citation type="submission" date="2016-04" db="EMBL/GenBank/DDBJ databases">
        <title>Draft genome sequence of freshwater magnetotactic bacteria Magnetospirillum marisnigri SP-1 and Magnetospirillum moscoviense BB-1.</title>
        <authorList>
            <person name="Koziaeva V."/>
            <person name="Dziuba M.V."/>
            <person name="Ivanov T.M."/>
            <person name="Kuznetsov B."/>
            <person name="Grouzdev D.S."/>
        </authorList>
    </citation>
    <scope>NUCLEOTIDE SEQUENCE [LARGE SCALE GENOMIC DNA]</scope>
    <source>
        <strain evidence="2 3">SP-1</strain>
    </source>
</reference>
<dbReference type="STRING" id="1285242.A6A04_07705"/>
<name>A0A178M7I6_9PROT</name>
<dbReference type="PANTHER" id="PTHR11635">
    <property type="entry name" value="CAMP-DEPENDENT PROTEIN KINASE REGULATORY CHAIN"/>
    <property type="match status" value="1"/>
</dbReference>
<dbReference type="OrthoDB" id="9809206at2"/>
<dbReference type="InterPro" id="IPR018490">
    <property type="entry name" value="cNMP-bd_dom_sf"/>
</dbReference>
<protein>
    <submittedName>
        <fullName evidence="2">Protein kinase</fullName>
    </submittedName>
</protein>
<keyword evidence="3" id="KW-1185">Reference proteome</keyword>
<dbReference type="InterPro" id="IPR000595">
    <property type="entry name" value="cNMP-bd_dom"/>
</dbReference>
<evidence type="ECO:0000313" key="3">
    <source>
        <dbReference type="Proteomes" id="UP000078428"/>
    </source>
</evidence>
<evidence type="ECO:0000259" key="1">
    <source>
        <dbReference type="PROSITE" id="PS50042"/>
    </source>
</evidence>
<keyword evidence="2" id="KW-0808">Transferase</keyword>
<gene>
    <name evidence="2" type="ORF">A6A04_07705</name>
</gene>
<dbReference type="GO" id="GO:0005952">
    <property type="term" value="C:cAMP-dependent protein kinase complex"/>
    <property type="evidence" value="ECO:0007669"/>
    <property type="project" value="InterPro"/>
</dbReference>
<dbReference type="GO" id="GO:0005829">
    <property type="term" value="C:cytosol"/>
    <property type="evidence" value="ECO:0007669"/>
    <property type="project" value="TreeGrafter"/>
</dbReference>